<proteinExistence type="predicted"/>
<organism evidence="2 3">
    <name type="scientific">Bradyrhizobium diversitatis</name>
    <dbReference type="NCBI Taxonomy" id="2755406"/>
    <lineage>
        <taxon>Bacteria</taxon>
        <taxon>Pseudomonadati</taxon>
        <taxon>Pseudomonadota</taxon>
        <taxon>Alphaproteobacteria</taxon>
        <taxon>Hyphomicrobiales</taxon>
        <taxon>Nitrobacteraceae</taxon>
        <taxon>Bradyrhizobium</taxon>
    </lineage>
</organism>
<evidence type="ECO:0000313" key="2">
    <source>
        <dbReference type="EMBL" id="MBH5390902.1"/>
    </source>
</evidence>
<dbReference type="RefSeq" id="WP_197968829.1">
    <property type="nucleotide sequence ID" value="NZ_JACEGD010000040.1"/>
</dbReference>
<comment type="caution">
    <text evidence="2">The sequence shown here is derived from an EMBL/GenBank/DDBJ whole genome shotgun (WGS) entry which is preliminary data.</text>
</comment>
<evidence type="ECO:0000313" key="3">
    <source>
        <dbReference type="Proteomes" id="UP001194539"/>
    </source>
</evidence>
<evidence type="ECO:0000259" key="1">
    <source>
        <dbReference type="PROSITE" id="PS51819"/>
    </source>
</evidence>
<dbReference type="Gene3D" id="3.10.180.10">
    <property type="entry name" value="2,3-Dihydroxybiphenyl 1,2-Dioxygenase, domain 1"/>
    <property type="match status" value="1"/>
</dbReference>
<protein>
    <submittedName>
        <fullName evidence="2">VOC family protein</fullName>
    </submittedName>
</protein>
<reference evidence="2 3" key="1">
    <citation type="submission" date="2020-07" db="EMBL/GenBank/DDBJ databases">
        <title>Bradyrhizobium diversity isolated from nodules of indigenous legumes of Western Australia.</title>
        <authorList>
            <person name="Klepa M.S."/>
        </authorList>
    </citation>
    <scope>NUCLEOTIDE SEQUENCE [LARGE SCALE GENOMIC DNA]</scope>
    <source>
        <strain evidence="2 3">CNPSo 4019</strain>
    </source>
</reference>
<dbReference type="PROSITE" id="PS51819">
    <property type="entry name" value="VOC"/>
    <property type="match status" value="1"/>
</dbReference>
<accession>A0ABS0PCZ1</accession>
<dbReference type="Pfam" id="PF00903">
    <property type="entry name" value="Glyoxalase"/>
    <property type="match status" value="1"/>
</dbReference>
<dbReference type="InterPro" id="IPR004360">
    <property type="entry name" value="Glyas_Fos-R_dOase_dom"/>
</dbReference>
<keyword evidence="3" id="KW-1185">Reference proteome</keyword>
<sequence length="134" mass="14850">MLINAKVATRLPARDLNRARAFYSEKLGLDPVEQREGGLRYVCAGGEFAIFVSVGMQSGTHTQMAWEVEDIETTVRELRARGVEFEEYDLPGLKTVDGIAEITGNYPSKGIGERGAWFRDREGNVLGIGQPMRS</sequence>
<dbReference type="InterPro" id="IPR029068">
    <property type="entry name" value="Glyas_Bleomycin-R_OHBP_Dase"/>
</dbReference>
<dbReference type="Proteomes" id="UP001194539">
    <property type="component" value="Unassembled WGS sequence"/>
</dbReference>
<dbReference type="EMBL" id="JACEGD010000040">
    <property type="protein sequence ID" value="MBH5390902.1"/>
    <property type="molecule type" value="Genomic_DNA"/>
</dbReference>
<dbReference type="InterPro" id="IPR037523">
    <property type="entry name" value="VOC_core"/>
</dbReference>
<gene>
    <name evidence="2" type="ORF">H1B27_32200</name>
</gene>
<name>A0ABS0PCZ1_9BRAD</name>
<feature type="domain" description="VOC" evidence="1">
    <location>
        <begin position="5"/>
        <end position="131"/>
    </location>
</feature>
<dbReference type="SUPFAM" id="SSF54593">
    <property type="entry name" value="Glyoxalase/Bleomycin resistance protein/Dihydroxybiphenyl dioxygenase"/>
    <property type="match status" value="1"/>
</dbReference>